<evidence type="ECO:0000256" key="7">
    <source>
        <dbReference type="ARBA" id="ARBA00022989"/>
    </source>
</evidence>
<dbReference type="Pfam" id="PF12792">
    <property type="entry name" value="CSS-motif"/>
    <property type="match status" value="1"/>
</dbReference>
<evidence type="ECO:0000256" key="1">
    <source>
        <dbReference type="ARBA" id="ARBA00004651"/>
    </source>
</evidence>
<dbReference type="KEGG" id="pstg:E8M01_29940"/>
<sequence length="530" mass="56882">MGLTAGLGAKGLIWIAATAVAVLLPVAVYFGAEAYVERELQAHLQRTAVLVVQRVENAIDRSVVTLKEAALRRANSCNLRDREALRVLAFGSPVLKEVAVLAPDGAVLCNNIGELVRISPLSDLLPTRDPRISLGSVVAFGSEGRALRVVWREHERAIFGGLVAAGLFAPFQEVNGQGDRLGIEVNLSEGSALLISRNEGRNGPFDARLDSVSPRFPVKIAITASRADWRQARLWIIGLATAAAAVLGLVVGALIVIAARRDADPMAEMQDALDNGEFIPHYQPILDIDTGRILGCEVLVRWRKPDGSIVSPGAFIDQAERSGFIFPLTLALMRQAAQELGPTYSARPKLKCGFNLCAAHFKHDGIITDVATIFGASAIQLSQVLLEVTERDPLDDIDTARAIIARFQGMGVKVALDDVGTGHGGMSYLLKLGVDVMKIDKLFIDALGAERQSTAIVDSLIDLAAHLNMDVVAEGVETFAQVEALRRRGVRSAQGYVFAPPLPGSSFIQLVEAMEPATTSEPPKRMTLRG</sequence>
<dbReference type="InterPro" id="IPR024744">
    <property type="entry name" value="CSS-motif_dom"/>
</dbReference>
<dbReference type="SMART" id="SM00052">
    <property type="entry name" value="EAL"/>
    <property type="match status" value="1"/>
</dbReference>
<keyword evidence="8 10" id="KW-0472">Membrane</keyword>
<evidence type="ECO:0000256" key="6">
    <source>
        <dbReference type="ARBA" id="ARBA00022801"/>
    </source>
</evidence>
<dbReference type="PANTHER" id="PTHR33121">
    <property type="entry name" value="CYCLIC DI-GMP PHOSPHODIESTERASE PDEF"/>
    <property type="match status" value="1"/>
</dbReference>
<protein>
    <recommendedName>
        <fullName evidence="2">cyclic-guanylate-specific phosphodiesterase</fullName>
        <ecNumber evidence="2">3.1.4.52</ecNumber>
    </recommendedName>
</protein>
<dbReference type="Proteomes" id="UP000298781">
    <property type="component" value="Chromosome"/>
</dbReference>
<evidence type="ECO:0000256" key="9">
    <source>
        <dbReference type="ARBA" id="ARBA00034290"/>
    </source>
</evidence>
<comment type="catalytic activity">
    <reaction evidence="9">
        <text>3',3'-c-di-GMP + H2O = 5'-phosphoguanylyl(3'-&gt;5')guanosine + H(+)</text>
        <dbReference type="Rhea" id="RHEA:24902"/>
        <dbReference type="ChEBI" id="CHEBI:15377"/>
        <dbReference type="ChEBI" id="CHEBI:15378"/>
        <dbReference type="ChEBI" id="CHEBI:58754"/>
        <dbReference type="ChEBI" id="CHEBI:58805"/>
        <dbReference type="EC" id="3.1.4.52"/>
    </reaction>
</comment>
<comment type="subcellular location">
    <subcellularLocation>
        <location evidence="1">Cell membrane</location>
        <topology evidence="1">Multi-pass membrane protein</topology>
    </subcellularLocation>
</comment>
<keyword evidence="6" id="KW-0378">Hydrolase</keyword>
<reference evidence="12 13" key="1">
    <citation type="submission" date="2019-04" db="EMBL/GenBank/DDBJ databases">
        <title>Phreatobacter aquaticus sp. nov.</title>
        <authorList>
            <person name="Choi A."/>
        </authorList>
    </citation>
    <scope>NUCLEOTIDE SEQUENCE [LARGE SCALE GENOMIC DNA]</scope>
    <source>
        <strain evidence="12 13">KCTC 52518</strain>
    </source>
</reference>
<evidence type="ECO:0000256" key="3">
    <source>
        <dbReference type="ARBA" id="ARBA00022475"/>
    </source>
</evidence>
<evidence type="ECO:0000313" key="12">
    <source>
        <dbReference type="EMBL" id="QCI68081.1"/>
    </source>
</evidence>
<organism evidence="12 13">
    <name type="scientific">Phreatobacter stygius</name>
    <dbReference type="NCBI Taxonomy" id="1940610"/>
    <lineage>
        <taxon>Bacteria</taxon>
        <taxon>Pseudomonadati</taxon>
        <taxon>Pseudomonadota</taxon>
        <taxon>Alphaproteobacteria</taxon>
        <taxon>Hyphomicrobiales</taxon>
        <taxon>Phreatobacteraceae</taxon>
        <taxon>Phreatobacter</taxon>
    </lineage>
</organism>
<proteinExistence type="predicted"/>
<dbReference type="PROSITE" id="PS50883">
    <property type="entry name" value="EAL"/>
    <property type="match status" value="1"/>
</dbReference>
<evidence type="ECO:0000256" key="10">
    <source>
        <dbReference type="SAM" id="Phobius"/>
    </source>
</evidence>
<dbReference type="InterPro" id="IPR050706">
    <property type="entry name" value="Cyclic-di-GMP_PDE-like"/>
</dbReference>
<keyword evidence="4" id="KW-0973">c-di-GMP</keyword>
<keyword evidence="7 10" id="KW-1133">Transmembrane helix</keyword>
<keyword evidence="5 10" id="KW-0812">Transmembrane</keyword>
<gene>
    <name evidence="12" type="ORF">E8M01_29940</name>
</gene>
<evidence type="ECO:0000256" key="2">
    <source>
        <dbReference type="ARBA" id="ARBA00012282"/>
    </source>
</evidence>
<feature type="transmembrane region" description="Helical" evidence="10">
    <location>
        <begin position="12"/>
        <end position="36"/>
    </location>
</feature>
<accession>A0A4D7B530</accession>
<keyword evidence="3" id="KW-1003">Cell membrane</keyword>
<feature type="domain" description="EAL" evidence="11">
    <location>
        <begin position="262"/>
        <end position="515"/>
    </location>
</feature>
<evidence type="ECO:0000256" key="5">
    <source>
        <dbReference type="ARBA" id="ARBA00022692"/>
    </source>
</evidence>
<dbReference type="InterPro" id="IPR035919">
    <property type="entry name" value="EAL_sf"/>
</dbReference>
<evidence type="ECO:0000313" key="13">
    <source>
        <dbReference type="Proteomes" id="UP000298781"/>
    </source>
</evidence>
<dbReference type="GO" id="GO:0071111">
    <property type="term" value="F:cyclic-guanylate-specific phosphodiesterase activity"/>
    <property type="evidence" value="ECO:0007669"/>
    <property type="project" value="UniProtKB-EC"/>
</dbReference>
<feature type="transmembrane region" description="Helical" evidence="10">
    <location>
        <begin position="234"/>
        <end position="259"/>
    </location>
</feature>
<dbReference type="Pfam" id="PF00563">
    <property type="entry name" value="EAL"/>
    <property type="match status" value="1"/>
</dbReference>
<dbReference type="EMBL" id="CP039690">
    <property type="protein sequence ID" value="QCI68081.1"/>
    <property type="molecule type" value="Genomic_DNA"/>
</dbReference>
<dbReference type="Gene3D" id="3.20.20.450">
    <property type="entry name" value="EAL domain"/>
    <property type="match status" value="1"/>
</dbReference>
<dbReference type="CDD" id="cd01948">
    <property type="entry name" value="EAL"/>
    <property type="match status" value="1"/>
</dbReference>
<evidence type="ECO:0000256" key="8">
    <source>
        <dbReference type="ARBA" id="ARBA00023136"/>
    </source>
</evidence>
<dbReference type="RefSeq" id="WP_136963501.1">
    <property type="nucleotide sequence ID" value="NZ_CP039690.1"/>
</dbReference>
<evidence type="ECO:0000256" key="4">
    <source>
        <dbReference type="ARBA" id="ARBA00022636"/>
    </source>
</evidence>
<dbReference type="EC" id="3.1.4.52" evidence="2"/>
<dbReference type="InterPro" id="IPR001633">
    <property type="entry name" value="EAL_dom"/>
</dbReference>
<dbReference type="PANTHER" id="PTHR33121:SF80">
    <property type="entry name" value="CYCLIC DI-GMP PHOSPHODIESTERASE PDEL"/>
    <property type="match status" value="1"/>
</dbReference>
<dbReference type="GO" id="GO:0005886">
    <property type="term" value="C:plasma membrane"/>
    <property type="evidence" value="ECO:0007669"/>
    <property type="project" value="UniProtKB-SubCell"/>
</dbReference>
<name>A0A4D7B530_9HYPH</name>
<dbReference type="AlphaFoldDB" id="A0A4D7B530"/>
<keyword evidence="13" id="KW-1185">Reference proteome</keyword>
<dbReference type="OrthoDB" id="9814202at2"/>
<dbReference type="SUPFAM" id="SSF141868">
    <property type="entry name" value="EAL domain-like"/>
    <property type="match status" value="1"/>
</dbReference>
<evidence type="ECO:0000259" key="11">
    <source>
        <dbReference type="PROSITE" id="PS50883"/>
    </source>
</evidence>